<accession>A0A1D9GIN7</accession>
<dbReference type="InterPro" id="IPR019079">
    <property type="entry name" value="Capsule_synth_CapA"/>
</dbReference>
<dbReference type="STRING" id="1874317.BKP64_04640"/>
<dbReference type="SUPFAM" id="SSF56300">
    <property type="entry name" value="Metallo-dependent phosphatases"/>
    <property type="match status" value="1"/>
</dbReference>
<dbReference type="OrthoDB" id="9810718at2"/>
<sequence>MFVGDINIGEYYTAFGHGPRTYAETSDLFSHVHKVLSKADFVAGNLEAPITNHAYNPQNVESSVLRGDPEHARLLSSGGFKVLQVANNHTVQHGAKGFSDTVETLRAIGIKPVGIEGQDLVTLEVGSQTIGFLSASDVPDNTDPGQSSYQRLNSEFLNRVRNSVSLADHLFVMLHWGLESSTRTLDYQKSIIDELCSIGVRGVIGAHPHLFYEIWRQEQAIVAPSLGNFVFDLFWDSRLCESGILDIELEKEGITACRVWPVNISEHGGFPILKGAAQDVNHFMKLYEHGPDMSGEQRRKLMRFLKDFWKGNRRLKSQFILKKFARKI</sequence>
<evidence type="ECO:0000313" key="3">
    <source>
        <dbReference type="EMBL" id="AOY87516.1"/>
    </source>
</evidence>
<dbReference type="SMART" id="SM00854">
    <property type="entry name" value="PGA_cap"/>
    <property type="match status" value="1"/>
</dbReference>
<dbReference type="InterPro" id="IPR029052">
    <property type="entry name" value="Metallo-depent_PP-like"/>
</dbReference>
<evidence type="ECO:0000313" key="4">
    <source>
        <dbReference type="Proteomes" id="UP000177445"/>
    </source>
</evidence>
<gene>
    <name evidence="3" type="ORF">BKP64_04640</name>
</gene>
<evidence type="ECO:0000256" key="1">
    <source>
        <dbReference type="ARBA" id="ARBA00005662"/>
    </source>
</evidence>
<dbReference type="Pfam" id="PF09587">
    <property type="entry name" value="PGA_cap"/>
    <property type="match status" value="1"/>
</dbReference>
<protein>
    <recommendedName>
        <fullName evidence="2">Capsule synthesis protein CapA domain-containing protein</fullName>
    </recommendedName>
</protein>
<dbReference type="InterPro" id="IPR052169">
    <property type="entry name" value="CW_Biosynth-Accessory"/>
</dbReference>
<dbReference type="PANTHER" id="PTHR33393:SF11">
    <property type="entry name" value="POLYGLUTAMINE SYNTHESIS ACCESSORY PROTEIN RV0574C-RELATED"/>
    <property type="match status" value="1"/>
</dbReference>
<dbReference type="PANTHER" id="PTHR33393">
    <property type="entry name" value="POLYGLUTAMINE SYNTHESIS ACCESSORY PROTEIN RV0574C-RELATED"/>
    <property type="match status" value="1"/>
</dbReference>
<proteinExistence type="inferred from homology"/>
<reference evidence="3 4" key="1">
    <citation type="submission" date="2016-10" db="EMBL/GenBank/DDBJ databases">
        <title>Marinobacter salinus sp. nov., a moderately halophilic bacterium isolated from a tidal flat environment.</title>
        <authorList>
            <person name="Park S.-J."/>
        </authorList>
    </citation>
    <scope>NUCLEOTIDE SEQUENCE [LARGE SCALE GENOMIC DNA]</scope>
    <source>
        <strain evidence="3 4">Hb8</strain>
    </source>
</reference>
<dbReference type="EMBL" id="CP017715">
    <property type="protein sequence ID" value="AOY87516.1"/>
    <property type="molecule type" value="Genomic_DNA"/>
</dbReference>
<evidence type="ECO:0000259" key="2">
    <source>
        <dbReference type="SMART" id="SM00854"/>
    </source>
</evidence>
<feature type="domain" description="Capsule synthesis protein CapA" evidence="2">
    <location>
        <begin position="1"/>
        <end position="233"/>
    </location>
</feature>
<dbReference type="RefSeq" id="WP_070966613.1">
    <property type="nucleotide sequence ID" value="NZ_CP017715.1"/>
</dbReference>
<name>A0A1D9GIN7_9GAMM</name>
<comment type="similarity">
    <text evidence="1">Belongs to the CapA family.</text>
</comment>
<organism evidence="3 4">
    <name type="scientific">Marinobacter salinus</name>
    <dbReference type="NCBI Taxonomy" id="1874317"/>
    <lineage>
        <taxon>Bacteria</taxon>
        <taxon>Pseudomonadati</taxon>
        <taxon>Pseudomonadota</taxon>
        <taxon>Gammaproteobacteria</taxon>
        <taxon>Pseudomonadales</taxon>
        <taxon>Marinobacteraceae</taxon>
        <taxon>Marinobacter</taxon>
    </lineage>
</organism>
<dbReference type="KEGG" id="msq:BKP64_04640"/>
<dbReference type="Proteomes" id="UP000177445">
    <property type="component" value="Chromosome"/>
</dbReference>
<keyword evidence="4" id="KW-1185">Reference proteome</keyword>
<dbReference type="Gene3D" id="3.60.21.10">
    <property type="match status" value="1"/>
</dbReference>
<dbReference type="AlphaFoldDB" id="A0A1D9GIN7"/>